<keyword evidence="2" id="KW-0812">Transmembrane</keyword>
<evidence type="ECO:0000313" key="5">
    <source>
        <dbReference type="Proteomes" id="UP001214628"/>
    </source>
</evidence>
<keyword evidence="2" id="KW-1133">Transmembrane helix</keyword>
<gene>
    <name evidence="4" type="ORF">MPSI1_003358</name>
</gene>
<protein>
    <submittedName>
        <fullName evidence="4">Uncharacterized protein</fullName>
    </submittedName>
</protein>
<feature type="compositionally biased region" description="Polar residues" evidence="1">
    <location>
        <begin position="132"/>
        <end position="142"/>
    </location>
</feature>
<feature type="compositionally biased region" description="Polar residues" evidence="1">
    <location>
        <begin position="208"/>
        <end position="218"/>
    </location>
</feature>
<keyword evidence="2" id="KW-0472">Membrane</keyword>
<reference evidence="4" key="1">
    <citation type="submission" date="2023-02" db="EMBL/GenBank/DDBJ databases">
        <title>Mating type loci evolution in Malassezia.</title>
        <authorList>
            <person name="Coelho M.A."/>
        </authorList>
    </citation>
    <scope>NUCLEOTIDE SEQUENCE</scope>
    <source>
        <strain evidence="4">CBS 14136</strain>
    </source>
</reference>
<evidence type="ECO:0000313" key="4">
    <source>
        <dbReference type="EMBL" id="WFD44688.1"/>
    </source>
</evidence>
<evidence type="ECO:0000256" key="1">
    <source>
        <dbReference type="SAM" id="MobiDB-lite"/>
    </source>
</evidence>
<sequence>MSRRWTLESMTWSSLALLGIAAEATAASVLADPLTIPSQTGVEARRYELVRRSELNHGTEASGMPWERAIGFLAAVGLVLVCMVLLGLLLQCVNRPRMEARHPITAPSGSYQPNRTGRSMRRGSQMPRPLSQRAQLGSSPSQVGLLDQVQPQPVTSRRTRNEAKRARQLPAPPQHLLSSEAAPYLEIKMPPAVHNQGLPLEEYQDYTTTTPHKQAGSSRKTRPLPLPQPDFGTPLMNITAPYADSPSLQTYPETSPFESHEILTQSSEKPTPRSSRGYVPLPEPPIQVTQYNTSSNYVLPDTAYYDTPTYHQEMLNYVEPNQVLRHNNSQRSRRSGLERNNSQLSRVESIGAGDHRRHSRRLPQPPGARMTTAERLKALRSVTDDMYTDDTSEQVPRNYRASAQAIDTSELYANDSAQYPVREELRYATQYQPNQSRPKMVATALDSRKHRYNPL</sequence>
<proteinExistence type="predicted"/>
<evidence type="ECO:0000256" key="3">
    <source>
        <dbReference type="SAM" id="SignalP"/>
    </source>
</evidence>
<dbReference type="Proteomes" id="UP001214628">
    <property type="component" value="Chromosome 5"/>
</dbReference>
<organism evidence="4 5">
    <name type="scientific">Malassezia psittaci</name>
    <dbReference type="NCBI Taxonomy" id="1821823"/>
    <lineage>
        <taxon>Eukaryota</taxon>
        <taxon>Fungi</taxon>
        <taxon>Dikarya</taxon>
        <taxon>Basidiomycota</taxon>
        <taxon>Ustilaginomycotina</taxon>
        <taxon>Malasseziomycetes</taxon>
        <taxon>Malasseziales</taxon>
        <taxon>Malasseziaceae</taxon>
        <taxon>Malassezia</taxon>
    </lineage>
</organism>
<accession>A0AAF0F8M6</accession>
<feature type="chain" id="PRO_5041910994" evidence="3">
    <location>
        <begin position="32"/>
        <end position="455"/>
    </location>
</feature>
<feature type="compositionally biased region" description="Polar residues" evidence="1">
    <location>
        <begin position="107"/>
        <end position="117"/>
    </location>
</feature>
<evidence type="ECO:0000256" key="2">
    <source>
        <dbReference type="SAM" id="Phobius"/>
    </source>
</evidence>
<feature type="transmembrane region" description="Helical" evidence="2">
    <location>
        <begin position="69"/>
        <end position="90"/>
    </location>
</feature>
<feature type="region of interest" description="Disordered" evidence="1">
    <location>
        <begin position="208"/>
        <end position="285"/>
    </location>
</feature>
<feature type="region of interest" description="Disordered" evidence="1">
    <location>
        <begin position="102"/>
        <end position="176"/>
    </location>
</feature>
<keyword evidence="3" id="KW-0732">Signal</keyword>
<dbReference type="AlphaFoldDB" id="A0AAF0F8M6"/>
<feature type="compositionally biased region" description="Polar residues" evidence="1">
    <location>
        <begin position="246"/>
        <end position="274"/>
    </location>
</feature>
<feature type="signal peptide" evidence="3">
    <location>
        <begin position="1"/>
        <end position="31"/>
    </location>
</feature>
<feature type="region of interest" description="Disordered" evidence="1">
    <location>
        <begin position="320"/>
        <end position="370"/>
    </location>
</feature>
<keyword evidence="5" id="KW-1185">Reference proteome</keyword>
<dbReference type="EMBL" id="CP118379">
    <property type="protein sequence ID" value="WFD44688.1"/>
    <property type="molecule type" value="Genomic_DNA"/>
</dbReference>
<name>A0AAF0F8M6_9BASI</name>